<organism evidence="1 2">
    <name type="scientific">Roseiterribacter gracilis</name>
    <dbReference type="NCBI Taxonomy" id="2812848"/>
    <lineage>
        <taxon>Bacteria</taxon>
        <taxon>Pseudomonadati</taxon>
        <taxon>Pseudomonadota</taxon>
        <taxon>Alphaproteobacteria</taxon>
        <taxon>Rhodospirillales</taxon>
        <taxon>Roseiterribacteraceae</taxon>
        <taxon>Roseiterribacter</taxon>
    </lineage>
</organism>
<reference evidence="1" key="1">
    <citation type="submission" date="2021-02" db="EMBL/GenBank/DDBJ databases">
        <title>Genome sequence of Rhodospirillales sp. strain TMPK1 isolated from soil.</title>
        <authorList>
            <person name="Nakai R."/>
            <person name="Kusada H."/>
            <person name="Tamaki H."/>
        </authorList>
    </citation>
    <scope>NUCLEOTIDE SEQUENCE</scope>
    <source>
        <strain evidence="1">TMPK1</strain>
    </source>
</reference>
<proteinExistence type="predicted"/>
<dbReference type="AlphaFoldDB" id="A0A8S8XHL4"/>
<evidence type="ECO:0000313" key="2">
    <source>
        <dbReference type="Proteomes" id="UP000681075"/>
    </source>
</evidence>
<dbReference type="EMBL" id="BOPV01000001">
    <property type="protein sequence ID" value="GIL41399.1"/>
    <property type="molecule type" value="Genomic_DNA"/>
</dbReference>
<dbReference type="RefSeq" id="WP_420244870.1">
    <property type="nucleotide sequence ID" value="NZ_BOPV01000001.1"/>
</dbReference>
<name>A0A8S8XHL4_9PROT</name>
<dbReference type="Proteomes" id="UP000681075">
    <property type="component" value="Unassembled WGS sequence"/>
</dbReference>
<keyword evidence="2" id="KW-1185">Reference proteome</keyword>
<gene>
    <name evidence="1" type="ORF">TMPK1_36360</name>
</gene>
<protein>
    <submittedName>
        <fullName evidence="1">Uncharacterized protein</fullName>
    </submittedName>
</protein>
<comment type="caution">
    <text evidence="1">The sequence shown here is derived from an EMBL/GenBank/DDBJ whole genome shotgun (WGS) entry which is preliminary data.</text>
</comment>
<evidence type="ECO:0000313" key="1">
    <source>
        <dbReference type="EMBL" id="GIL41399.1"/>
    </source>
</evidence>
<sequence>MSNGLLSPLARLRALVFSGKGRSERELVAAGEARVGLLRDDFENEALTIADRLLTLEHDIAADATSEEGAASRMTARRWTRELREASLLHNYPLIEVVTGSLLAWLEDHSNSPRLARALKAHARALRDIVNGKLRGDQAHARELLTATLQAELHADHA</sequence>
<accession>A0A8S8XHL4</accession>